<comment type="caution">
    <text evidence="1">The sequence shown here is derived from an EMBL/GenBank/DDBJ whole genome shotgun (WGS) entry which is preliminary data.</text>
</comment>
<accession>A0A4R6IE24</accession>
<sequence length="269" mass="28224">MGIAQRLKPDYFYRKNYRGIMKTSLFKVIMPLGILASIFVYSCTKEDDTEDEIKTEKVDAATVVASSANDAKSGGVYKGTLIGSTGSLKVVLVGDTKVAYMVFDGVSRTLTTTDLGSWASGQAVTNATFTSGDWKVVFSVSAAGTNPVISITVPGHTVAVAILKEQSSSLTKSYEGTFTTGTTSSNFNFVLKGDTSLTGMLKTTDNKIVNFKGSVVSNKITVTTNSGTGVITATGTVSGDVATGTFKEAGTINNVKYEVAGSWTAKKAL</sequence>
<proteinExistence type="predicted"/>
<gene>
    <name evidence="1" type="ORF">CLV32_3974</name>
</gene>
<keyword evidence="2" id="KW-1185">Reference proteome</keyword>
<protein>
    <submittedName>
        <fullName evidence="1">Uncharacterized protein</fullName>
    </submittedName>
</protein>
<name>A0A4R6IE24_9SPHI</name>
<dbReference type="EMBL" id="SNWM01000005">
    <property type="protein sequence ID" value="TDO20214.1"/>
    <property type="molecule type" value="Genomic_DNA"/>
</dbReference>
<organism evidence="1 2">
    <name type="scientific">Pedobacter duraquae</name>
    <dbReference type="NCBI Taxonomy" id="425511"/>
    <lineage>
        <taxon>Bacteria</taxon>
        <taxon>Pseudomonadati</taxon>
        <taxon>Bacteroidota</taxon>
        <taxon>Sphingobacteriia</taxon>
        <taxon>Sphingobacteriales</taxon>
        <taxon>Sphingobacteriaceae</taxon>
        <taxon>Pedobacter</taxon>
    </lineage>
</organism>
<evidence type="ECO:0000313" key="2">
    <source>
        <dbReference type="Proteomes" id="UP000295499"/>
    </source>
</evidence>
<dbReference type="AlphaFoldDB" id="A0A4R6IE24"/>
<reference evidence="1 2" key="1">
    <citation type="submission" date="2019-03" db="EMBL/GenBank/DDBJ databases">
        <title>Genomic Encyclopedia of Archaeal and Bacterial Type Strains, Phase II (KMG-II): from individual species to whole genera.</title>
        <authorList>
            <person name="Goeker M."/>
        </authorList>
    </citation>
    <scope>NUCLEOTIDE SEQUENCE [LARGE SCALE GENOMIC DNA]</scope>
    <source>
        <strain evidence="1 2">DSM 19034</strain>
    </source>
</reference>
<evidence type="ECO:0000313" key="1">
    <source>
        <dbReference type="EMBL" id="TDO20214.1"/>
    </source>
</evidence>
<dbReference type="Proteomes" id="UP000295499">
    <property type="component" value="Unassembled WGS sequence"/>
</dbReference>